<dbReference type="Proteomes" id="UP000193560">
    <property type="component" value="Unassembled WGS sequence"/>
</dbReference>
<accession>A0A1X2IJI6</accession>
<organism evidence="2 3">
    <name type="scientific">Absidia repens</name>
    <dbReference type="NCBI Taxonomy" id="90262"/>
    <lineage>
        <taxon>Eukaryota</taxon>
        <taxon>Fungi</taxon>
        <taxon>Fungi incertae sedis</taxon>
        <taxon>Mucoromycota</taxon>
        <taxon>Mucoromycotina</taxon>
        <taxon>Mucoromycetes</taxon>
        <taxon>Mucorales</taxon>
        <taxon>Cunninghamellaceae</taxon>
        <taxon>Absidia</taxon>
    </lineage>
</organism>
<feature type="chain" id="PRO_5012959355" evidence="1">
    <location>
        <begin position="22"/>
        <end position="266"/>
    </location>
</feature>
<feature type="signal peptide" evidence="1">
    <location>
        <begin position="1"/>
        <end position="21"/>
    </location>
</feature>
<evidence type="ECO:0000313" key="2">
    <source>
        <dbReference type="EMBL" id="ORZ17714.1"/>
    </source>
</evidence>
<protein>
    <submittedName>
        <fullName evidence="2">Uncharacterized protein</fullName>
    </submittedName>
</protein>
<dbReference type="OrthoDB" id="2324139at2759"/>
<keyword evidence="3" id="KW-1185">Reference proteome</keyword>
<gene>
    <name evidence="2" type="ORF">BCR42DRAFT_412355</name>
</gene>
<dbReference type="EMBL" id="MCGE01000009">
    <property type="protein sequence ID" value="ORZ17714.1"/>
    <property type="molecule type" value="Genomic_DNA"/>
</dbReference>
<comment type="caution">
    <text evidence="2">The sequence shown here is derived from an EMBL/GenBank/DDBJ whole genome shotgun (WGS) entry which is preliminary data.</text>
</comment>
<name>A0A1X2IJI6_9FUNG</name>
<evidence type="ECO:0000256" key="1">
    <source>
        <dbReference type="SAM" id="SignalP"/>
    </source>
</evidence>
<dbReference type="PROSITE" id="PS51257">
    <property type="entry name" value="PROKAR_LIPOPROTEIN"/>
    <property type="match status" value="1"/>
</dbReference>
<proteinExistence type="predicted"/>
<sequence length="266" mass="29353">MLLKSTLAMIALVASSTMVSGCEPPCRHGLAKAFADNYAPVVQDTVVQLHSNLKANLFQSSTPPVQITSVVPEKAIHDAVLNAVQETLDAYTDRAKGATLENGIFQVMFNEKDPFKGDCNNPKRVDRRMPPPGESWTLLECEKMDYICGNPPSICHHLKMVKERIVDRIKTQLKEHATFDNGLLVHSLVENIKRSVRASMTKYGAGSMTDNVHVMEYANGLVNNAINSLSNWVSTDVENLCDGSSSQSSHCGGWDPQIKTEILRWP</sequence>
<reference evidence="2 3" key="1">
    <citation type="submission" date="2016-07" db="EMBL/GenBank/DDBJ databases">
        <title>Pervasive Adenine N6-methylation of Active Genes in Fungi.</title>
        <authorList>
            <consortium name="DOE Joint Genome Institute"/>
            <person name="Mondo S.J."/>
            <person name="Dannebaum R.O."/>
            <person name="Kuo R.C."/>
            <person name="Labutti K."/>
            <person name="Haridas S."/>
            <person name="Kuo A."/>
            <person name="Salamov A."/>
            <person name="Ahrendt S.R."/>
            <person name="Lipzen A."/>
            <person name="Sullivan W."/>
            <person name="Andreopoulos W.B."/>
            <person name="Clum A."/>
            <person name="Lindquist E."/>
            <person name="Daum C."/>
            <person name="Ramamoorthy G.K."/>
            <person name="Gryganskyi A."/>
            <person name="Culley D."/>
            <person name="Magnuson J.K."/>
            <person name="James T.Y."/>
            <person name="O'Malley M.A."/>
            <person name="Stajich J.E."/>
            <person name="Spatafora J.W."/>
            <person name="Visel A."/>
            <person name="Grigoriev I.V."/>
        </authorList>
    </citation>
    <scope>NUCLEOTIDE SEQUENCE [LARGE SCALE GENOMIC DNA]</scope>
    <source>
        <strain evidence="2 3">NRRL 1336</strain>
    </source>
</reference>
<keyword evidence="1" id="KW-0732">Signal</keyword>
<dbReference type="AlphaFoldDB" id="A0A1X2IJI6"/>
<evidence type="ECO:0000313" key="3">
    <source>
        <dbReference type="Proteomes" id="UP000193560"/>
    </source>
</evidence>